<sequence>AVAATSSNLSLGDLRKRLSKLQVKSEAAAAAAILGGSAIEGIGKGITAWWNMKNTNEQNQLNRDLAWRTTEGNWNLERWRTSGNWAQDRWVKSGQWQNNLDQIRDRANAQLRNG</sequence>
<feature type="non-terminal residue" evidence="1">
    <location>
        <position position="114"/>
    </location>
</feature>
<gene>
    <name evidence="1" type="ORF">g.19233</name>
</gene>
<feature type="non-terminal residue" evidence="1">
    <location>
        <position position="1"/>
    </location>
</feature>
<dbReference type="EMBL" id="GDQN01001387">
    <property type="protein sequence ID" value="JAT89667.1"/>
    <property type="molecule type" value="Transcribed_RNA"/>
</dbReference>
<proteinExistence type="predicted"/>
<accession>A0A1E1WRX4</accession>
<protein>
    <submittedName>
        <fullName evidence="1">Uncharacterized protein</fullName>
    </submittedName>
</protein>
<name>A0A1E1WRX4_PECGO</name>
<organism evidence="1">
    <name type="scientific">Pectinophora gossypiella</name>
    <name type="common">Cotton pink bollworm</name>
    <name type="synonym">Depressaria gossypiella</name>
    <dbReference type="NCBI Taxonomy" id="13191"/>
    <lineage>
        <taxon>Eukaryota</taxon>
        <taxon>Metazoa</taxon>
        <taxon>Ecdysozoa</taxon>
        <taxon>Arthropoda</taxon>
        <taxon>Hexapoda</taxon>
        <taxon>Insecta</taxon>
        <taxon>Pterygota</taxon>
        <taxon>Neoptera</taxon>
        <taxon>Endopterygota</taxon>
        <taxon>Lepidoptera</taxon>
        <taxon>Glossata</taxon>
        <taxon>Ditrysia</taxon>
        <taxon>Gelechioidea</taxon>
        <taxon>Gelechiidae</taxon>
        <taxon>Apatetrinae</taxon>
        <taxon>Pectinophora</taxon>
    </lineage>
</organism>
<reference evidence="1" key="1">
    <citation type="submission" date="2015-09" db="EMBL/GenBank/DDBJ databases">
        <title>De novo assembly of Pectinophora gossypiella (Pink Bollworm) gut transcriptome.</title>
        <authorList>
            <person name="Tassone E.E."/>
        </authorList>
    </citation>
    <scope>NUCLEOTIDE SEQUENCE</scope>
</reference>
<evidence type="ECO:0000313" key="1">
    <source>
        <dbReference type="EMBL" id="JAT89667.1"/>
    </source>
</evidence>
<dbReference type="AlphaFoldDB" id="A0A1E1WRX4"/>